<dbReference type="GO" id="GO:0035091">
    <property type="term" value="F:phosphatidylinositol binding"/>
    <property type="evidence" value="ECO:0007669"/>
    <property type="project" value="TreeGrafter"/>
</dbReference>
<feature type="domain" description="PX-associated" evidence="2">
    <location>
        <begin position="5"/>
        <end position="123"/>
    </location>
</feature>
<proteinExistence type="predicted"/>
<dbReference type="InterPro" id="IPR024554">
    <property type="entry name" value="LEC1-like_C"/>
</dbReference>
<dbReference type="OrthoDB" id="2117459at2759"/>
<dbReference type="PANTHER" id="PTHR47185:SF2">
    <property type="entry name" value="FUNGAL PROTEIN"/>
    <property type="match status" value="1"/>
</dbReference>
<dbReference type="InterPro" id="IPR047168">
    <property type="entry name" value="LEC1-like"/>
</dbReference>
<dbReference type="STRING" id="1284197.S8AGA3"/>
<dbReference type="InterPro" id="IPR024555">
    <property type="entry name" value="PX-associated"/>
</dbReference>
<evidence type="ECO:0000313" key="4">
    <source>
        <dbReference type="Proteomes" id="UP000015100"/>
    </source>
</evidence>
<dbReference type="Proteomes" id="UP000015100">
    <property type="component" value="Unassembled WGS sequence"/>
</dbReference>
<evidence type="ECO:0000313" key="3">
    <source>
        <dbReference type="EMBL" id="EPS41869.1"/>
    </source>
</evidence>
<protein>
    <recommendedName>
        <fullName evidence="5">PX-associated-domain-containing protein</fullName>
    </recommendedName>
</protein>
<reference evidence="4" key="2">
    <citation type="submission" date="2013-04" db="EMBL/GenBank/DDBJ databases">
        <title>Genomic mechanisms accounting for the adaptation to parasitism in nematode-trapping fungi.</title>
        <authorList>
            <person name="Ahren D.G."/>
        </authorList>
    </citation>
    <scope>NUCLEOTIDE SEQUENCE [LARGE SCALE GENOMIC DNA]</scope>
    <source>
        <strain evidence="4">CBS 200.50</strain>
    </source>
</reference>
<keyword evidence="4" id="KW-1185">Reference proteome</keyword>
<dbReference type="OMA" id="MINGMMR"/>
<name>S8AGA3_DACHA</name>
<dbReference type="EMBL" id="AQGS01000143">
    <property type="protein sequence ID" value="EPS41869.1"/>
    <property type="molecule type" value="Genomic_DNA"/>
</dbReference>
<dbReference type="Pfam" id="PF12828">
    <property type="entry name" value="PXB"/>
    <property type="match status" value="1"/>
</dbReference>
<evidence type="ECO:0008006" key="5">
    <source>
        <dbReference type="Google" id="ProtNLM"/>
    </source>
</evidence>
<accession>S8AGA3</accession>
<feature type="domain" description="PX" evidence="1">
    <location>
        <begin position="363"/>
        <end position="482"/>
    </location>
</feature>
<dbReference type="HOGENOM" id="CLU_024451_0_0_1"/>
<comment type="caution">
    <text evidence="3">The sequence shown here is derived from an EMBL/GenBank/DDBJ whole genome shotgun (WGS) entry which is preliminary data.</text>
</comment>
<dbReference type="AlphaFoldDB" id="S8AGA3"/>
<sequence>MTPDTTTLTAAQAHALLDILTHRETYSAEIELFKTPGIINSYGPPFQDDPSISKSPILQTLFSTFLVGIPGLRDVDKEFWTKRALPIIDDLAKANLSESYDKGGMGVRKMLATLISALIEYPARGVLGGMPGRDIKYDPEQPYDLKNPDDLGHAWKTFQRQVVYGGLLDELFDKAAESDELNDHSQMVIAAHQHIVVNLGSLVHYALITSPKGQMLLSLVERTHKLIPYRLVRQTLKVGNAATMISGMTRLILTKMSLGAVTNWIGWSSGADEGMNLLQTIIYTVLTWDMKELESRVAKLEKAKDAPSKDQLSAVQAYSKLNREEQEKYREVSKTSSTSIIHAILSISPSSPSTTLTTEQHKMLLDYLYIHLSIHDREQLVLALCKSNPDNLTATIREVVAIYEPILRDLHNAVDLSGTIADFEKFLDDAIKTGKISTEAGAKEPTVEDFVALFERHQKSVHRFLHQFCKNGDKTVTAWRDYGKYVATQFQRKEEDTSEGAGRFTPVLNKLVNELADEDRRLVVQQMDEYEEYLQKLNQKTNRRLATIVADDEDRKHLKKGPGNFLYKWQNLLDSTEITPSEATGGKVRTGKDKDVRAASGVELNGEKRAILTNGVNGVVNGTANGTANEVANGTANQGENGAEKELIEMPDVNRTCELLLSRFKEVLAAREY</sequence>
<feature type="domain" description="PX" evidence="1">
    <location>
        <begin position="168"/>
        <end position="350"/>
    </location>
</feature>
<dbReference type="PANTHER" id="PTHR47185">
    <property type="entry name" value="PX DOMAIN-CONTAINING PROTEIN YPR097W"/>
    <property type="match status" value="1"/>
</dbReference>
<reference evidence="3 4" key="1">
    <citation type="journal article" date="2013" name="PLoS Genet.">
        <title>Genomic mechanisms accounting for the adaptation to parasitism in nematode-trapping fungi.</title>
        <authorList>
            <person name="Meerupati T."/>
            <person name="Andersson K.M."/>
            <person name="Friman E."/>
            <person name="Kumar D."/>
            <person name="Tunlid A."/>
            <person name="Ahren D."/>
        </authorList>
    </citation>
    <scope>NUCLEOTIDE SEQUENCE [LARGE SCALE GENOMIC DNA]</scope>
    <source>
        <strain evidence="3 4">CBS 200.50</strain>
    </source>
</reference>
<evidence type="ECO:0000259" key="1">
    <source>
        <dbReference type="Pfam" id="PF12825"/>
    </source>
</evidence>
<organism evidence="3 4">
    <name type="scientific">Dactylellina haptotyla (strain CBS 200.50)</name>
    <name type="common">Nematode-trapping fungus</name>
    <name type="synonym">Monacrosporium haptotylum</name>
    <dbReference type="NCBI Taxonomy" id="1284197"/>
    <lineage>
        <taxon>Eukaryota</taxon>
        <taxon>Fungi</taxon>
        <taxon>Dikarya</taxon>
        <taxon>Ascomycota</taxon>
        <taxon>Pezizomycotina</taxon>
        <taxon>Orbiliomycetes</taxon>
        <taxon>Orbiliales</taxon>
        <taxon>Orbiliaceae</taxon>
        <taxon>Dactylellina</taxon>
    </lineage>
</organism>
<evidence type="ECO:0000259" key="2">
    <source>
        <dbReference type="Pfam" id="PF12828"/>
    </source>
</evidence>
<gene>
    <name evidence="3" type="ORF">H072_4178</name>
</gene>
<dbReference type="eggNOG" id="ENOG502R4GW">
    <property type="taxonomic scope" value="Eukaryota"/>
</dbReference>
<dbReference type="Pfam" id="PF12825">
    <property type="entry name" value="DUF3818"/>
    <property type="match status" value="2"/>
</dbReference>